<dbReference type="InterPro" id="IPR056881">
    <property type="entry name" value="Mug62_dom"/>
</dbReference>
<gene>
    <name evidence="3" type="ORF">SPPG_05576</name>
</gene>
<dbReference type="InterPro" id="IPR010506">
    <property type="entry name" value="DMAP1-bd"/>
</dbReference>
<dbReference type="InterPro" id="IPR045851">
    <property type="entry name" value="AMP-bd_C_sf"/>
</dbReference>
<dbReference type="Pfam" id="PF00501">
    <property type="entry name" value="AMP-binding"/>
    <property type="match status" value="2"/>
</dbReference>
<dbReference type="Pfam" id="PF06464">
    <property type="entry name" value="DMAP_binding"/>
    <property type="match status" value="1"/>
</dbReference>
<protein>
    <recommendedName>
        <fullName evidence="2">DMAP1-binding domain-containing protein</fullName>
    </recommendedName>
</protein>
<dbReference type="PROSITE" id="PS51912">
    <property type="entry name" value="DMAP1_BIND"/>
    <property type="match status" value="1"/>
</dbReference>
<evidence type="ECO:0000256" key="1">
    <source>
        <dbReference type="SAM" id="MobiDB-lite"/>
    </source>
</evidence>
<sequence length="1968" mass="216368">MSSLLPTDLNGLPEHVVTELRNLENELAEGDITQKGFEKKRQKLLETYMTAPTAVSPRQSDTTTRIHNVAEGEWEDEPDAVTDDLASMYISEEHSVSPTFESTSEAGSPIGEEVANNNKDVMQSVGMAGEDAIAVTGQRSAEGKAPSPPSIRIPNGPTIPRSWTQDASHSPRSAPAYDGSQHIMLGRSSTHIGMHPVMHLRGSSPVAGPPRGFAFPPPPAFSPSDSHAFGQRPQSIYRKYSSPTEALLPSNGLPTAVYPARPAYAHHGPPHPQYHLPPSFYQPMHGAPAQCLPIPSIHQRSHSAGSSPVLSPEHSAPHSRHSSMSDISGELTNTAPNSAFHTPQNLSREGSVGEYHSDEYYAGEPDWAHPESRLAYTRHYEQQLHPHSIQQSPPQIYLPPSPVGMLPVVPPLVFQPGWRGTLRIAQQLPSPVPHTNVRTLERDYERAAAFLSRQALPTRYRESQNPVLDQAGTLLDTFPTIAAILRYRSQKTPKNVAFTVLDHKGRDSISITYEKLNARAEKVAQVIKEKSTLKRGDNVALLYRRTEVLEFLVAFYGCLYAGMVAVPIVTSSTHVDDELTEIVFILDNCQINLALTTDSQVKTLTREFHVHRTANLPRIDWWKTNEFGTSIKKKGADQAVTVNSAEVAYVEYTKNAVGELKGIVVGHRAILSQCHQFTGANGFGAGDVFFTSLEPRQQAGLLVAAFFGIYSGVHTVLVSEAGLSVSGAWIMAATRHKATVALIDNPGMVDVLSSLPFPPNKKSPPDLSLLHTLFINTPVPHASFQDDIFRILQQYGLRHSCAISPLLTLDEFGGMLLGMRERGSGGGVEDRVDIWIDSEAFKDNRVEIVGYVGDGKTDAKAKVPGTVRMTDVGYIIPEASVAIVDPETKSLQPPNVLGEVWVSAPESLPQSFWALPKLSDQIFHAHPTIYVKNDPLGSQPSHRRTPSSASVHSDLSVPFFRIETLENQDFIQTGLLGFIIDGNAVPGVKTPRLFIAGIRRDRLLQRKLQGTSPMERRPSITRSKGTGEELDAHFATELVETILANVAGIDCCTIFTVSIHGEHLPVVLLESSRPASSPGAMGQDIARILNTHHGLRTYCVGTCHAGSLPRSKPDKNTGTQMQTTFYGYTSGVVTVSQANDEALNTLARASKTLPAIVMDKRKLVPLDVDVCKAAFLAGHLNVVDMHINVEPEVISTISFYDPASDGDFRRYQHQNVGQVVGGMADVPLLDDKTSKDLTEFPTLSHLFAWRAEAFPNEPAITLLDHRGRDSKGPTFQKFSMKVHSLATWLVQKKGLQPLDRVILMYTHGYEYMYALHACLYAGIVPIPLSPLDGARLIEDVPMLIALIDDFQVKNILVNGAVEEALKGKQVVSMIRAVRQSQRGLGAEKDKKIAFPCIVNTSKIPKTTKMMSLDDPIFYYARAPSADITPTSSTISSTEPSKEVALILVHYTPDMRSTCVGLSHSTLLQQCRLQVIHGHMLHSTIPNAHTGIAQKPPSYVPLLSCVRSYNGLGFLYSMLLGVYVGSPVLILPPFEYFMNPQVWFDGLYKYRVKDAFATYPMLEHAMGSMKNVDYRSFSLHNVRNLMITTEGRTRPDIYTAIHQNFLANRLEDQAIATVYSPVVNPMVATRGYMRTEVTTLWVDMKDLAKGRVKVLKETRGESGKVKETLKDGEGREIDVLILQDSGKIPNNTLVAIVDPATRRLCPPDQIGEIWVCSPGNVQCFAGSATADISSVTPQHNEIQFQSRVEGLDTSLLFARTGDKGFLWPVPVDTSDQTPLTESLHRDGTDYVSNGWDSLVFAGLPYEMVLFVVGAMHEEIIVNGYRFYQPDVEATVEGCHKSIPKRGCVMFQPAPNRVVCVTEIIREADVFNVVPRIVHAVLERHGFLVDAVAFLAAGTLAKSRLQEKQRWRVSKAYRMGKLPTLKVVHIRNQSCSETESSGTGDIGSLSRSDMSIISDPGQEIMTTKLE</sequence>
<dbReference type="SUPFAM" id="SSF56801">
    <property type="entry name" value="Acetyl-CoA synthetase-like"/>
    <property type="match status" value="2"/>
</dbReference>
<proteinExistence type="predicted"/>
<dbReference type="InterPro" id="IPR042099">
    <property type="entry name" value="ANL_N_sf"/>
</dbReference>
<dbReference type="eggNOG" id="KOG3628">
    <property type="taxonomic scope" value="Eukaryota"/>
</dbReference>
<dbReference type="Pfam" id="PF24919">
    <property type="entry name" value="Mug62"/>
    <property type="match status" value="1"/>
</dbReference>
<evidence type="ECO:0000313" key="4">
    <source>
        <dbReference type="Proteomes" id="UP000053201"/>
    </source>
</evidence>
<feature type="region of interest" description="Disordered" evidence="1">
    <location>
        <begin position="1934"/>
        <end position="1953"/>
    </location>
</feature>
<name>A0A0L0HEY0_SPIPD</name>
<feature type="compositionally biased region" description="Polar residues" evidence="1">
    <location>
        <begin position="322"/>
        <end position="348"/>
    </location>
</feature>
<dbReference type="InterPro" id="IPR025110">
    <property type="entry name" value="AMP-bd_C"/>
</dbReference>
<dbReference type="Gene3D" id="3.40.50.12780">
    <property type="entry name" value="N-terminal domain of ligase-like"/>
    <property type="match status" value="2"/>
</dbReference>
<dbReference type="PANTHER" id="PTHR22754:SF32">
    <property type="entry name" value="DISCO-INTERACTING PROTEIN 2"/>
    <property type="match status" value="1"/>
</dbReference>
<feature type="compositionally biased region" description="Polar residues" evidence="1">
    <location>
        <begin position="161"/>
        <end position="171"/>
    </location>
</feature>
<dbReference type="FunCoup" id="A0A0L0HEY0">
    <property type="interactions" value="99"/>
</dbReference>
<dbReference type="InterPro" id="IPR000873">
    <property type="entry name" value="AMP-dep_synth/lig_dom"/>
</dbReference>
<feature type="domain" description="DMAP1-binding" evidence="2">
    <location>
        <begin position="8"/>
        <end position="108"/>
    </location>
</feature>
<evidence type="ECO:0000259" key="2">
    <source>
        <dbReference type="PROSITE" id="PS51912"/>
    </source>
</evidence>
<dbReference type="OMA" id="LVWTYWT"/>
<dbReference type="OrthoDB" id="69964at2759"/>
<dbReference type="VEuPathDB" id="FungiDB:SPPG_05576"/>
<dbReference type="SMART" id="SM01137">
    <property type="entry name" value="DMAP_binding"/>
    <property type="match status" value="1"/>
</dbReference>
<dbReference type="GO" id="GO:0005829">
    <property type="term" value="C:cytosol"/>
    <property type="evidence" value="ECO:0007669"/>
    <property type="project" value="TreeGrafter"/>
</dbReference>
<dbReference type="Pfam" id="PF23024">
    <property type="entry name" value="AMP-dom_DIP2-like"/>
    <property type="match status" value="1"/>
</dbReference>
<feature type="region of interest" description="Disordered" evidence="1">
    <location>
        <begin position="298"/>
        <end position="351"/>
    </location>
</feature>
<dbReference type="InParanoid" id="A0A0L0HEY0"/>
<organism evidence="3 4">
    <name type="scientific">Spizellomyces punctatus (strain DAOM BR117)</name>
    <dbReference type="NCBI Taxonomy" id="645134"/>
    <lineage>
        <taxon>Eukaryota</taxon>
        <taxon>Fungi</taxon>
        <taxon>Fungi incertae sedis</taxon>
        <taxon>Chytridiomycota</taxon>
        <taxon>Chytridiomycota incertae sedis</taxon>
        <taxon>Chytridiomycetes</taxon>
        <taxon>Spizellomycetales</taxon>
        <taxon>Spizellomycetaceae</taxon>
        <taxon>Spizellomyces</taxon>
    </lineage>
</organism>
<dbReference type="EMBL" id="KQ257458">
    <property type="protein sequence ID" value="KNC99328.1"/>
    <property type="molecule type" value="Genomic_DNA"/>
</dbReference>
<feature type="region of interest" description="Disordered" evidence="1">
    <location>
        <begin position="137"/>
        <end position="179"/>
    </location>
</feature>
<dbReference type="STRING" id="645134.A0A0L0HEY0"/>
<dbReference type="Gene3D" id="3.30.300.30">
    <property type="match status" value="1"/>
</dbReference>
<dbReference type="PANTHER" id="PTHR22754">
    <property type="entry name" value="DISCO-INTERACTING PROTEIN 2 DIP2 -RELATED"/>
    <property type="match status" value="1"/>
</dbReference>
<accession>A0A0L0HEY0</accession>
<dbReference type="RefSeq" id="XP_016607368.1">
    <property type="nucleotide sequence ID" value="XM_016753785.1"/>
</dbReference>
<dbReference type="Proteomes" id="UP000053201">
    <property type="component" value="Unassembled WGS sequence"/>
</dbReference>
<keyword evidence="4" id="KW-1185">Reference proteome</keyword>
<reference evidence="3 4" key="1">
    <citation type="submission" date="2009-08" db="EMBL/GenBank/DDBJ databases">
        <title>The Genome Sequence of Spizellomyces punctatus strain DAOM BR117.</title>
        <authorList>
            <consortium name="The Broad Institute Genome Sequencing Platform"/>
            <person name="Russ C."/>
            <person name="Cuomo C."/>
            <person name="Shea T."/>
            <person name="Young S.K."/>
            <person name="Zeng Q."/>
            <person name="Koehrsen M."/>
            <person name="Haas B."/>
            <person name="Borodovsky M."/>
            <person name="Guigo R."/>
            <person name="Alvarado L."/>
            <person name="Berlin A."/>
            <person name="Bochicchio J."/>
            <person name="Borenstein D."/>
            <person name="Chapman S."/>
            <person name="Chen Z."/>
            <person name="Engels R."/>
            <person name="Freedman E."/>
            <person name="Gellesch M."/>
            <person name="Goldberg J."/>
            <person name="Griggs A."/>
            <person name="Gujja S."/>
            <person name="Heiman D."/>
            <person name="Hepburn T."/>
            <person name="Howarth C."/>
            <person name="Jen D."/>
            <person name="Larson L."/>
            <person name="Lewis B."/>
            <person name="Mehta T."/>
            <person name="Park D."/>
            <person name="Pearson M."/>
            <person name="Roberts A."/>
            <person name="Saif S."/>
            <person name="Shenoy N."/>
            <person name="Sisk P."/>
            <person name="Stolte C."/>
            <person name="Sykes S."/>
            <person name="Thomson T."/>
            <person name="Walk T."/>
            <person name="White J."/>
            <person name="Yandava C."/>
            <person name="Burger G."/>
            <person name="Gray M.W."/>
            <person name="Holland P.W.H."/>
            <person name="King N."/>
            <person name="Lang F.B.F."/>
            <person name="Roger A.J."/>
            <person name="Ruiz-Trillo I."/>
            <person name="Lander E."/>
            <person name="Nusbaum C."/>
        </authorList>
    </citation>
    <scope>NUCLEOTIDE SEQUENCE [LARGE SCALE GENOMIC DNA]</scope>
    <source>
        <strain evidence="3 4">DAOM BR117</strain>
    </source>
</reference>
<evidence type="ECO:0000313" key="3">
    <source>
        <dbReference type="EMBL" id="KNC99328.1"/>
    </source>
</evidence>
<dbReference type="GeneID" id="27688940"/>